<proteinExistence type="predicted"/>
<feature type="transmembrane region" description="Helical" evidence="1">
    <location>
        <begin position="12"/>
        <end position="36"/>
    </location>
</feature>
<keyword evidence="1" id="KW-1133">Transmembrane helix</keyword>
<gene>
    <name evidence="2" type="ORF">Anas_04873</name>
</gene>
<name>A0A5N5SLC3_9CRUS</name>
<keyword evidence="1" id="KW-0812">Transmembrane</keyword>
<sequence length="169" mass="19655">MVILQATLATIFLKIFGIFIRSEAFLLFAIFFLYGLNIMRISYFVASWPSSKFESVLVTQSIIILSLVPFWYICADGLSELYSAKIFSLFFPSSCFAFVLRTLLRFEIFGVGASFSLHRFCARTREKNKHRKSFERRNTQNSGSDCSSKTLYEKWKTFSLWGKSFFRNV</sequence>
<dbReference type="AlphaFoldDB" id="A0A5N5SLC3"/>
<dbReference type="OrthoDB" id="6512918at2759"/>
<evidence type="ECO:0000313" key="3">
    <source>
        <dbReference type="Proteomes" id="UP000326759"/>
    </source>
</evidence>
<dbReference type="EMBL" id="SEYY01023367">
    <property type="protein sequence ID" value="KAB7494894.1"/>
    <property type="molecule type" value="Genomic_DNA"/>
</dbReference>
<feature type="transmembrane region" description="Helical" evidence="1">
    <location>
        <begin position="81"/>
        <end position="100"/>
    </location>
</feature>
<protein>
    <recommendedName>
        <fullName evidence="4">Transmembrane protein</fullName>
    </recommendedName>
</protein>
<accession>A0A5N5SLC3</accession>
<keyword evidence="3" id="KW-1185">Reference proteome</keyword>
<feature type="transmembrane region" description="Helical" evidence="1">
    <location>
        <begin position="56"/>
        <end position="74"/>
    </location>
</feature>
<keyword evidence="1" id="KW-0472">Membrane</keyword>
<dbReference type="Proteomes" id="UP000326759">
    <property type="component" value="Unassembled WGS sequence"/>
</dbReference>
<organism evidence="2 3">
    <name type="scientific">Armadillidium nasatum</name>
    <dbReference type="NCBI Taxonomy" id="96803"/>
    <lineage>
        <taxon>Eukaryota</taxon>
        <taxon>Metazoa</taxon>
        <taxon>Ecdysozoa</taxon>
        <taxon>Arthropoda</taxon>
        <taxon>Crustacea</taxon>
        <taxon>Multicrustacea</taxon>
        <taxon>Malacostraca</taxon>
        <taxon>Eumalacostraca</taxon>
        <taxon>Peracarida</taxon>
        <taxon>Isopoda</taxon>
        <taxon>Oniscidea</taxon>
        <taxon>Crinocheta</taxon>
        <taxon>Armadillidiidae</taxon>
        <taxon>Armadillidium</taxon>
    </lineage>
</organism>
<reference evidence="2 3" key="1">
    <citation type="journal article" date="2019" name="PLoS Biol.">
        <title>Sex chromosomes control vertical transmission of feminizing Wolbachia symbionts in an isopod.</title>
        <authorList>
            <person name="Becking T."/>
            <person name="Chebbi M.A."/>
            <person name="Giraud I."/>
            <person name="Moumen B."/>
            <person name="Laverre T."/>
            <person name="Caubet Y."/>
            <person name="Peccoud J."/>
            <person name="Gilbert C."/>
            <person name="Cordaux R."/>
        </authorList>
    </citation>
    <scope>NUCLEOTIDE SEQUENCE [LARGE SCALE GENOMIC DNA]</scope>
    <source>
        <strain evidence="2">ANa2</strain>
        <tissue evidence="2">Whole body excluding digestive tract and cuticle</tissue>
    </source>
</reference>
<comment type="caution">
    <text evidence="2">The sequence shown here is derived from an EMBL/GenBank/DDBJ whole genome shotgun (WGS) entry which is preliminary data.</text>
</comment>
<evidence type="ECO:0008006" key="4">
    <source>
        <dbReference type="Google" id="ProtNLM"/>
    </source>
</evidence>
<evidence type="ECO:0000313" key="2">
    <source>
        <dbReference type="EMBL" id="KAB7494894.1"/>
    </source>
</evidence>
<evidence type="ECO:0000256" key="1">
    <source>
        <dbReference type="SAM" id="Phobius"/>
    </source>
</evidence>